<name>K2BAP4_9BACT</name>
<gene>
    <name evidence="10" type="ORF">ACD_49C00084G0003</name>
</gene>
<dbReference type="InterPro" id="IPR038763">
    <property type="entry name" value="DHH_sf"/>
</dbReference>
<proteinExistence type="inferred from homology"/>
<feature type="domain" description="DHHA1" evidence="8">
    <location>
        <begin position="348"/>
        <end position="429"/>
    </location>
</feature>
<evidence type="ECO:0000259" key="9">
    <source>
        <dbReference type="Pfam" id="PF17768"/>
    </source>
</evidence>
<evidence type="ECO:0000256" key="5">
    <source>
        <dbReference type="ARBA" id="ARBA00022839"/>
    </source>
</evidence>
<keyword evidence="4" id="KW-0378">Hydrolase</keyword>
<evidence type="ECO:0000313" key="10">
    <source>
        <dbReference type="EMBL" id="EKD65808.1"/>
    </source>
</evidence>
<evidence type="ECO:0000256" key="2">
    <source>
        <dbReference type="ARBA" id="ARBA00019841"/>
    </source>
</evidence>
<comment type="caution">
    <text evidence="10">The sequence shown here is derived from an EMBL/GenBank/DDBJ whole genome shotgun (WGS) entry which is preliminary data.</text>
</comment>
<organism evidence="10">
    <name type="scientific">uncultured bacterium</name>
    <name type="common">gcode 4</name>
    <dbReference type="NCBI Taxonomy" id="1234023"/>
    <lineage>
        <taxon>Bacteria</taxon>
        <taxon>environmental samples</taxon>
    </lineage>
</organism>
<protein>
    <recommendedName>
        <fullName evidence="2">Single-stranded-DNA-specific exonuclease RecJ</fullName>
    </recommendedName>
</protein>
<dbReference type="GO" id="GO:0003676">
    <property type="term" value="F:nucleic acid binding"/>
    <property type="evidence" value="ECO:0007669"/>
    <property type="project" value="InterPro"/>
</dbReference>
<dbReference type="PANTHER" id="PTHR30255:SF2">
    <property type="entry name" value="SINGLE-STRANDED-DNA-SPECIFIC EXONUCLEASE RECJ"/>
    <property type="match status" value="1"/>
</dbReference>
<dbReference type="InterPro" id="IPR001667">
    <property type="entry name" value="DDH_dom"/>
</dbReference>
<evidence type="ECO:0000259" key="7">
    <source>
        <dbReference type="Pfam" id="PF01368"/>
    </source>
</evidence>
<evidence type="ECO:0000256" key="4">
    <source>
        <dbReference type="ARBA" id="ARBA00022801"/>
    </source>
</evidence>
<dbReference type="NCBIfam" id="TIGR00644">
    <property type="entry name" value="recJ"/>
    <property type="match status" value="1"/>
</dbReference>
<evidence type="ECO:0000256" key="6">
    <source>
        <dbReference type="SAM" id="Coils"/>
    </source>
</evidence>
<comment type="similarity">
    <text evidence="1">Belongs to the RecJ family.</text>
</comment>
<dbReference type="AlphaFoldDB" id="K2BAP4"/>
<dbReference type="GO" id="GO:0006281">
    <property type="term" value="P:DNA repair"/>
    <property type="evidence" value="ECO:0007669"/>
    <property type="project" value="InterPro"/>
</dbReference>
<evidence type="ECO:0000256" key="3">
    <source>
        <dbReference type="ARBA" id="ARBA00022722"/>
    </source>
</evidence>
<keyword evidence="6" id="KW-0175">Coiled coil</keyword>
<dbReference type="SUPFAM" id="SSF64182">
    <property type="entry name" value="DHH phosphoesterases"/>
    <property type="match status" value="1"/>
</dbReference>
<accession>K2BAP4</accession>
<dbReference type="Gene3D" id="3.10.310.30">
    <property type="match status" value="1"/>
</dbReference>
<dbReference type="Gene3D" id="3.90.1640.30">
    <property type="match status" value="1"/>
</dbReference>
<dbReference type="EMBL" id="AMFJ01021670">
    <property type="protein sequence ID" value="EKD65808.1"/>
    <property type="molecule type" value="Genomic_DNA"/>
</dbReference>
<keyword evidence="5" id="KW-0269">Exonuclease</keyword>
<dbReference type="Pfam" id="PF01368">
    <property type="entry name" value="DHH"/>
    <property type="match status" value="1"/>
</dbReference>
<keyword evidence="3" id="KW-0540">Nuclease</keyword>
<dbReference type="PANTHER" id="PTHR30255">
    <property type="entry name" value="SINGLE-STRANDED-DNA-SPECIFIC EXONUCLEASE RECJ"/>
    <property type="match status" value="1"/>
</dbReference>
<reference evidence="10" key="1">
    <citation type="journal article" date="2012" name="Science">
        <title>Fermentation, hydrogen, and sulfur metabolism in multiple uncultivated bacterial phyla.</title>
        <authorList>
            <person name="Wrighton K.C."/>
            <person name="Thomas B.C."/>
            <person name="Sharon I."/>
            <person name="Miller C.S."/>
            <person name="Castelle C.J."/>
            <person name="VerBerkmoes N.C."/>
            <person name="Wilkins M.J."/>
            <person name="Hettich R.L."/>
            <person name="Lipton M.S."/>
            <person name="Williams K.H."/>
            <person name="Long P.E."/>
            <person name="Banfield J.F."/>
        </authorList>
    </citation>
    <scope>NUCLEOTIDE SEQUENCE [LARGE SCALE GENOMIC DNA]</scope>
</reference>
<dbReference type="GO" id="GO:0006310">
    <property type="term" value="P:DNA recombination"/>
    <property type="evidence" value="ECO:0007669"/>
    <property type="project" value="InterPro"/>
</dbReference>
<feature type="domain" description="DDH" evidence="7">
    <location>
        <begin position="71"/>
        <end position="225"/>
    </location>
</feature>
<dbReference type="GO" id="GO:0008409">
    <property type="term" value="F:5'-3' exonuclease activity"/>
    <property type="evidence" value="ECO:0007669"/>
    <property type="project" value="InterPro"/>
</dbReference>
<dbReference type="Pfam" id="PF17768">
    <property type="entry name" value="RecJ_OB"/>
    <property type="match status" value="1"/>
</dbReference>
<sequence length="551" mass="64394">MLTLKWYKLNILQSEKNLKIEEILLGNRGIKSSELDSFFEPKMEDLFDPFLFVGMDKAVEKILEMRDKKERVVVFWDYDVDGVSSTAMLVKFLAEIWVEVSYRLPHRVNDGYWLKNHFIDDIAEKNVKLLITVDCGTRDIEVINYAKTKKIEVIITDHHAVPEIIPENVVALINPKLKNSVYPNSNLSGSGVAFKLLHALALTLFQKNEVEKILKKYIDLAMLGTVADCMPLVWENRIIAFAWLKQLKNTSSHWLKKLIEWTNWDSLDADIVWFKIWPKLNAAGRMDSSYKALKVLLAGEKNLDEIMDEIEALNTKRKISTEKFYKKAWEVIRWNEGVIFFNSTEIEHWIIWLIAGRLCEAYNKVAIVLKDEWDKLVASCRSPENISIIEVLEEMKDLFLYFGGHNWAAGFTIMKKNYSEFKKTIEKKVAHLSCNLNTDKILNVDCILNIEEINYKLLENIEKMRPFGIWNPKPLFLIKDFKYTVLNFLWKDEKHLKFITNDKGINTKAFGLWSFFHEIKESKKISLIVEIERNLWNGKTSIDLNIKDILL</sequence>
<dbReference type="InterPro" id="IPR003156">
    <property type="entry name" value="DHHA1_dom"/>
</dbReference>
<dbReference type="InterPro" id="IPR041122">
    <property type="entry name" value="RecJ_OB"/>
</dbReference>
<feature type="domain" description="RecJ OB" evidence="9">
    <location>
        <begin position="444"/>
        <end position="548"/>
    </location>
</feature>
<evidence type="ECO:0000256" key="1">
    <source>
        <dbReference type="ARBA" id="ARBA00005915"/>
    </source>
</evidence>
<dbReference type="Pfam" id="PF02272">
    <property type="entry name" value="DHHA1"/>
    <property type="match status" value="1"/>
</dbReference>
<evidence type="ECO:0000259" key="8">
    <source>
        <dbReference type="Pfam" id="PF02272"/>
    </source>
</evidence>
<feature type="coiled-coil region" evidence="6">
    <location>
        <begin position="296"/>
        <end position="323"/>
    </location>
</feature>
<dbReference type="InterPro" id="IPR051673">
    <property type="entry name" value="SSDNA_exonuclease_RecJ"/>
</dbReference>
<dbReference type="InterPro" id="IPR004610">
    <property type="entry name" value="RecJ"/>
</dbReference>